<dbReference type="InterPro" id="IPR036013">
    <property type="entry name" value="Band_7/SPFH_dom_sf"/>
</dbReference>
<dbReference type="SUPFAM" id="SSF117892">
    <property type="entry name" value="Band 7/SPFH domain"/>
    <property type="match status" value="1"/>
</dbReference>
<evidence type="ECO:0000313" key="2">
    <source>
        <dbReference type="EMBL" id="CEM09085.1"/>
    </source>
</evidence>
<dbReference type="InterPro" id="IPR001107">
    <property type="entry name" value="Band_7"/>
</dbReference>
<dbReference type="VEuPathDB" id="CryptoDB:Vbra_14773"/>
<dbReference type="InParanoid" id="A0A0G4F9Y9"/>
<reference evidence="2 3" key="1">
    <citation type="submission" date="2014-11" db="EMBL/GenBank/DDBJ databases">
        <authorList>
            <person name="Zhu J."/>
            <person name="Qi W."/>
            <person name="Song R."/>
        </authorList>
    </citation>
    <scope>NUCLEOTIDE SEQUENCE [LARGE SCALE GENOMIC DNA]</scope>
</reference>
<dbReference type="Gene3D" id="3.30.479.30">
    <property type="entry name" value="Band 7 domain"/>
    <property type="match status" value="1"/>
</dbReference>
<proteinExistence type="predicted"/>
<dbReference type="Proteomes" id="UP000041254">
    <property type="component" value="Unassembled WGS sequence"/>
</dbReference>
<organism evidence="2 3">
    <name type="scientific">Vitrella brassicaformis (strain CCMP3155)</name>
    <dbReference type="NCBI Taxonomy" id="1169540"/>
    <lineage>
        <taxon>Eukaryota</taxon>
        <taxon>Sar</taxon>
        <taxon>Alveolata</taxon>
        <taxon>Colpodellida</taxon>
        <taxon>Vitrellaceae</taxon>
        <taxon>Vitrella</taxon>
    </lineage>
</organism>
<evidence type="ECO:0000259" key="1">
    <source>
        <dbReference type="SMART" id="SM00244"/>
    </source>
</evidence>
<dbReference type="InterPro" id="IPR050710">
    <property type="entry name" value="Band7/mec-2_domain"/>
</dbReference>
<dbReference type="CDD" id="cd03407">
    <property type="entry name" value="SPFH_like_u4"/>
    <property type="match status" value="1"/>
</dbReference>
<accession>A0A0G4F9Y9</accession>
<dbReference type="PANTHER" id="PTHR43327">
    <property type="entry name" value="STOMATIN-LIKE PROTEIN 2, MITOCHONDRIAL"/>
    <property type="match status" value="1"/>
</dbReference>
<dbReference type="AlphaFoldDB" id="A0A0G4F9Y9"/>
<evidence type="ECO:0000313" key="3">
    <source>
        <dbReference type="Proteomes" id="UP000041254"/>
    </source>
</evidence>
<dbReference type="STRING" id="1169540.A0A0G4F9Y9"/>
<dbReference type="PANTHER" id="PTHR43327:SF31">
    <property type="entry name" value="HYPERSENSITIVE-INDUCED RESPONSE PROTEIN 2"/>
    <property type="match status" value="1"/>
</dbReference>
<name>A0A0G4F9Y9_VITBC</name>
<dbReference type="SMART" id="SM00244">
    <property type="entry name" value="PHB"/>
    <property type="match status" value="1"/>
</dbReference>
<sequence length="337" mass="36378">MGCIASVPQDQAAITERFGKFDKVAEPGCLCLPVPCICRVAGMVSLRVQEVPVVVTTYTKDKVSVRITVNVQYMAIQDPKYLYEAYYKLTSPSGQIMSYVDDAVRSMVPHSLELDELFEAKGQVAQHVEKSLASEMETYGYKIVAALVTNVEPDETVRQSMNEINANKRLRQAAQERAEAQKYMTVKHAEANAESTYLQGEGIARQRKAIVDGLKSSVEDFKDSIQDMSAKEVLDLMLVTQYFDTIKDLGHGGGTSLVLTNKRGKAFDAEGMKGIMNKAAAAANASSAAPRVPRAAGDRSEEAVAVDVAEEQTQAPRAGFMGSLMFGGGGAGRGNSG</sequence>
<dbReference type="OMA" id="EMMMMTQ"/>
<dbReference type="EMBL" id="CDMY01000392">
    <property type="protein sequence ID" value="CEM09085.1"/>
    <property type="molecule type" value="Genomic_DNA"/>
</dbReference>
<gene>
    <name evidence="2" type="ORF">Vbra_14773</name>
</gene>
<dbReference type="PhylomeDB" id="A0A0G4F9Y9"/>
<protein>
    <recommendedName>
        <fullName evidence="1">Band 7 domain-containing protein</fullName>
    </recommendedName>
</protein>
<dbReference type="OrthoDB" id="434619at2759"/>
<feature type="domain" description="Band 7" evidence="1">
    <location>
        <begin position="2"/>
        <end position="165"/>
    </location>
</feature>
<keyword evidence="3" id="KW-1185">Reference proteome</keyword>
<dbReference type="Pfam" id="PF01145">
    <property type="entry name" value="Band_7"/>
    <property type="match status" value="1"/>
</dbReference>